<evidence type="ECO:0000313" key="13">
    <source>
        <dbReference type="Proteomes" id="UP000886803"/>
    </source>
</evidence>
<keyword evidence="7 9" id="KW-0234">DNA repair</keyword>
<evidence type="ECO:0000256" key="1">
    <source>
        <dbReference type="ARBA" id="ARBA00003618"/>
    </source>
</evidence>
<evidence type="ECO:0000256" key="3">
    <source>
        <dbReference type="ARBA" id="ARBA00021315"/>
    </source>
</evidence>
<dbReference type="InterPro" id="IPR004604">
    <property type="entry name" value="DNA_recomb/repair_RecN"/>
</dbReference>
<reference evidence="12" key="1">
    <citation type="journal article" date="2021" name="PeerJ">
        <title>Extensive microbial diversity within the chicken gut microbiome revealed by metagenomics and culture.</title>
        <authorList>
            <person name="Gilroy R."/>
            <person name="Ravi A."/>
            <person name="Getino M."/>
            <person name="Pursley I."/>
            <person name="Horton D.L."/>
            <person name="Alikhan N.F."/>
            <person name="Baker D."/>
            <person name="Gharbi K."/>
            <person name="Hall N."/>
            <person name="Watson M."/>
            <person name="Adriaenssens E.M."/>
            <person name="Foster-Nyarko E."/>
            <person name="Jarju S."/>
            <person name="Secka A."/>
            <person name="Antonio M."/>
            <person name="Oren A."/>
            <person name="Chaudhuri R.R."/>
            <person name="La Ragione R."/>
            <person name="Hildebrand F."/>
            <person name="Pallen M.J."/>
        </authorList>
    </citation>
    <scope>NUCLEOTIDE SEQUENCE</scope>
    <source>
        <strain evidence="12">ChiBcec8-13705</strain>
    </source>
</reference>
<dbReference type="PIRSF" id="PIRSF003128">
    <property type="entry name" value="RecN"/>
    <property type="match status" value="1"/>
</dbReference>
<comment type="caution">
    <text evidence="12">The sequence shown here is derived from an EMBL/GenBank/DDBJ whole genome shotgun (WGS) entry which is preliminary data.</text>
</comment>
<dbReference type="InterPro" id="IPR027417">
    <property type="entry name" value="P-loop_NTPase"/>
</dbReference>
<dbReference type="PANTHER" id="PTHR11059">
    <property type="entry name" value="DNA REPAIR PROTEIN RECN"/>
    <property type="match status" value="1"/>
</dbReference>
<evidence type="ECO:0000313" key="12">
    <source>
        <dbReference type="EMBL" id="HJB41317.1"/>
    </source>
</evidence>
<evidence type="ECO:0000256" key="9">
    <source>
        <dbReference type="PIRNR" id="PIRNR003128"/>
    </source>
</evidence>
<organism evidence="12 13">
    <name type="scientific">Candidatus Gemmiger avicola</name>
    <dbReference type="NCBI Taxonomy" id="2838605"/>
    <lineage>
        <taxon>Bacteria</taxon>
        <taxon>Bacillati</taxon>
        <taxon>Bacillota</taxon>
        <taxon>Clostridia</taxon>
        <taxon>Eubacteriales</taxon>
        <taxon>Gemmiger</taxon>
    </lineage>
</organism>
<dbReference type="GO" id="GO:0043590">
    <property type="term" value="C:bacterial nucleoid"/>
    <property type="evidence" value="ECO:0007669"/>
    <property type="project" value="TreeGrafter"/>
</dbReference>
<accession>A0A9D2M502</accession>
<feature type="coiled-coil region" evidence="10">
    <location>
        <begin position="172"/>
        <end position="199"/>
    </location>
</feature>
<dbReference type="GO" id="GO:0006310">
    <property type="term" value="P:DNA recombination"/>
    <property type="evidence" value="ECO:0007669"/>
    <property type="project" value="InterPro"/>
</dbReference>
<dbReference type="GO" id="GO:0009432">
    <property type="term" value="P:SOS response"/>
    <property type="evidence" value="ECO:0007669"/>
    <property type="project" value="TreeGrafter"/>
</dbReference>
<dbReference type="PANTHER" id="PTHR11059:SF0">
    <property type="entry name" value="DNA REPAIR PROTEIN RECN"/>
    <property type="match status" value="1"/>
</dbReference>
<evidence type="ECO:0000256" key="6">
    <source>
        <dbReference type="ARBA" id="ARBA00022840"/>
    </source>
</evidence>
<dbReference type="Gene3D" id="3.40.50.300">
    <property type="entry name" value="P-loop containing nucleotide triphosphate hydrolases"/>
    <property type="match status" value="2"/>
</dbReference>
<sequence length="569" mass="61973">MLAELKIENVAVIEKAGVRFTPGLNVLTGETGAGKSILIDSINAILGNRTSRDLVRSGAHKACIWATFEDIPASVRAQLEACGYESADDLLLYREINADGKGVCRVNGMPATAAVVRDISAGLLSIHGQHDSQSLTNPATHLGLLDQYARNKAAYDAYYALYRQLVDVKRKLEALQAGEATKQRRMEELTAEIEAIDAAALQPGEEKTLEERRNVITHAQGILDGLTAAHLALSGDEEGEIAGAADLLGGAGDRLQGSARLDESLAPLAERLSELYYTARELATDLADRLDAYEFDPGELDEIESRLDTIYRLKKRYGLEVEELLARRESDAAELETIQTSGEKIAELKAKMQALYKQARDAAEALTQSRLIAFTEMNKQMRSALEFLNMPGIRFALKHARGALSSHGQDNVEFLISTNPGEAPKPLAKIASGGELSRIMLAFKSALADRDALPTVIYDEIDTGVSGRAAGRIGQLLHQTAAGHQVLCITHTPQVAAFADNQLLIQKNVREGRTFTEIHTLDLEGRVRVLANMISGDKVTELSLANARELIEKSQDIPAKKEVPDYDRK</sequence>
<protein>
    <recommendedName>
        <fullName evidence="3 9">DNA repair protein RecN</fullName>
    </recommendedName>
    <alternativeName>
        <fullName evidence="8 9">Recombination protein N</fullName>
    </alternativeName>
</protein>
<dbReference type="NCBIfam" id="TIGR00634">
    <property type="entry name" value="recN"/>
    <property type="match status" value="1"/>
</dbReference>
<evidence type="ECO:0000256" key="5">
    <source>
        <dbReference type="ARBA" id="ARBA00022763"/>
    </source>
</evidence>
<keyword evidence="5 9" id="KW-0227">DNA damage</keyword>
<comment type="similarity">
    <text evidence="2 9">Belongs to the RecN family.</text>
</comment>
<feature type="domain" description="RecF/RecN/SMC N-terminal" evidence="11">
    <location>
        <begin position="2"/>
        <end position="507"/>
    </location>
</feature>
<reference evidence="12" key="2">
    <citation type="submission" date="2021-04" db="EMBL/GenBank/DDBJ databases">
        <authorList>
            <person name="Gilroy R."/>
        </authorList>
    </citation>
    <scope>NUCLEOTIDE SEQUENCE</scope>
    <source>
        <strain evidence="12">ChiBcec8-13705</strain>
    </source>
</reference>
<gene>
    <name evidence="12" type="primary">recN</name>
    <name evidence="12" type="ORF">H9945_02345</name>
</gene>
<dbReference type="EMBL" id="DWYG01000026">
    <property type="protein sequence ID" value="HJB41317.1"/>
    <property type="molecule type" value="Genomic_DNA"/>
</dbReference>
<dbReference type="GO" id="GO:0005524">
    <property type="term" value="F:ATP binding"/>
    <property type="evidence" value="ECO:0007669"/>
    <property type="project" value="UniProtKB-KW"/>
</dbReference>
<dbReference type="Proteomes" id="UP000886803">
    <property type="component" value="Unassembled WGS sequence"/>
</dbReference>
<keyword evidence="6" id="KW-0067">ATP-binding</keyword>
<proteinExistence type="inferred from homology"/>
<evidence type="ECO:0000256" key="8">
    <source>
        <dbReference type="ARBA" id="ARBA00033408"/>
    </source>
</evidence>
<evidence type="ECO:0000259" key="11">
    <source>
        <dbReference type="Pfam" id="PF02463"/>
    </source>
</evidence>
<evidence type="ECO:0000256" key="2">
    <source>
        <dbReference type="ARBA" id="ARBA00009441"/>
    </source>
</evidence>
<dbReference type="GO" id="GO:0006281">
    <property type="term" value="P:DNA repair"/>
    <property type="evidence" value="ECO:0007669"/>
    <property type="project" value="UniProtKB-KW"/>
</dbReference>
<comment type="function">
    <text evidence="1 9">May be involved in recombinational repair of damaged DNA.</text>
</comment>
<keyword evidence="4" id="KW-0547">Nucleotide-binding</keyword>
<dbReference type="Pfam" id="PF02463">
    <property type="entry name" value="SMC_N"/>
    <property type="match status" value="1"/>
</dbReference>
<evidence type="ECO:0000256" key="10">
    <source>
        <dbReference type="SAM" id="Coils"/>
    </source>
</evidence>
<feature type="coiled-coil region" evidence="10">
    <location>
        <begin position="338"/>
        <end position="369"/>
    </location>
</feature>
<dbReference type="InterPro" id="IPR003395">
    <property type="entry name" value="RecF/RecN/SMC_N"/>
</dbReference>
<name>A0A9D2M502_9FIRM</name>
<evidence type="ECO:0000256" key="4">
    <source>
        <dbReference type="ARBA" id="ARBA00022741"/>
    </source>
</evidence>
<dbReference type="AlphaFoldDB" id="A0A9D2M502"/>
<evidence type="ECO:0000256" key="7">
    <source>
        <dbReference type="ARBA" id="ARBA00023204"/>
    </source>
</evidence>
<keyword evidence="10" id="KW-0175">Coiled coil</keyword>
<dbReference type="SUPFAM" id="SSF52540">
    <property type="entry name" value="P-loop containing nucleoside triphosphate hydrolases"/>
    <property type="match status" value="1"/>
</dbReference>
<dbReference type="CDD" id="cd03241">
    <property type="entry name" value="ABC_RecN"/>
    <property type="match status" value="2"/>
</dbReference>